<dbReference type="PANTHER" id="PTHR32552">
    <property type="entry name" value="FERRICHROME IRON RECEPTOR-RELATED"/>
    <property type="match status" value="1"/>
</dbReference>
<keyword evidence="6" id="KW-0408">Iron</keyword>
<evidence type="ECO:0000256" key="11">
    <source>
        <dbReference type="RuleBase" id="RU003357"/>
    </source>
</evidence>
<keyword evidence="14" id="KW-0675">Receptor</keyword>
<gene>
    <name evidence="14" type="ORF">LVY65_12760</name>
</gene>
<comment type="subcellular location">
    <subcellularLocation>
        <location evidence="1">Cell outer membrane</location>
        <topology evidence="1">Multi-pass membrane protein</topology>
    </subcellularLocation>
</comment>
<evidence type="ECO:0000256" key="6">
    <source>
        <dbReference type="ARBA" id="ARBA00023004"/>
    </source>
</evidence>
<dbReference type="InterPro" id="IPR039426">
    <property type="entry name" value="TonB-dep_rcpt-like"/>
</dbReference>
<sequence length="776" mass="83647">MSLAAPGHAATQSIDVPKGTVGQAAFAIGRQAGVSIAIRDSSLLKRPSPAIRGTMGAEQALMRLAEASRLKLQKVGPRSYLLLPRPPQIANDQRPPTPRAVPSPVPQPVEETQDIVVTASKRDTLSQRFPGQWTRIDGHEFAPLGVAGTEAIEARSVGFSSTHLGAGRNKLFIRGIADSSFSGPTQSPVGQYFGDMRTGYSGPDPDLKLVDMNSVELLEGPQGTLYGSGALGGIVLLKPNMPIFGEISGAAASGASVTWHGDPSYDLSTTINAPIADNIALRAVGYHARDGGYVDNRATGERDINNVRVNGGRATLSAELTPGWFIDLAGIGQRIRGADSQYADRDLPGLSRYSFVDQPFDSDFTLASFVVRKDSGSLRFRSTSGASWQDVDENFDASTDGNIRQLRQHSRARAVSNETRLWRPMSNGYSWLAGFSSIVHRYKVSREIAQDDTIFDLSGAENRVRETTLFGEVGFELTPKIEATVGARYTLSDLSGSGEHLSPLAASRLGDEDTERKEQKLLPSAALLVRPVTGLTVYARYQQGFRPGGLSIANDSVRLYRNDRLATAEAGFRYGRPGRDRFDLQGSVTHSRWYDIQADFLDPSGLPVTENIGDGRVWTLTANGGVRVTTELRLEAGVAWNDGKVTRAAGGLLEMMAPAGGTMRIPNIARVVTRAAVDWNHALGNGRALEANAYARYVGHSRLGVGPQLGEEQGDYLDSGLVMRLSDESRALSLTVTNLTDAEGNRFAFGAPMETSADQLTPLRPRTIRLGFELSF</sequence>
<dbReference type="InterPro" id="IPR036942">
    <property type="entry name" value="Beta-barrel_TonB_sf"/>
</dbReference>
<evidence type="ECO:0000256" key="1">
    <source>
        <dbReference type="ARBA" id="ARBA00004571"/>
    </source>
</evidence>
<dbReference type="SUPFAM" id="SSF56935">
    <property type="entry name" value="Porins"/>
    <property type="match status" value="1"/>
</dbReference>
<dbReference type="GO" id="GO:0006826">
    <property type="term" value="P:iron ion transport"/>
    <property type="evidence" value="ECO:0007669"/>
    <property type="project" value="UniProtKB-KW"/>
</dbReference>
<dbReference type="EMBL" id="JAKFGM010000003">
    <property type="protein sequence ID" value="MCF2515927.1"/>
    <property type="molecule type" value="Genomic_DNA"/>
</dbReference>
<evidence type="ECO:0000259" key="13">
    <source>
        <dbReference type="SMART" id="SM00965"/>
    </source>
</evidence>
<feature type="region of interest" description="Disordered" evidence="12">
    <location>
        <begin position="83"/>
        <end position="110"/>
    </location>
</feature>
<dbReference type="GO" id="GO:0009279">
    <property type="term" value="C:cell outer membrane"/>
    <property type="evidence" value="ECO:0007669"/>
    <property type="project" value="UniProtKB-SubCell"/>
</dbReference>
<name>A0A9X1QPQ5_9SPHN</name>
<evidence type="ECO:0000256" key="3">
    <source>
        <dbReference type="ARBA" id="ARBA00022452"/>
    </source>
</evidence>
<evidence type="ECO:0000256" key="9">
    <source>
        <dbReference type="ARBA" id="ARBA00023136"/>
    </source>
</evidence>
<accession>A0A9X1QPQ5</accession>
<keyword evidence="2" id="KW-0813">Transport</keyword>
<dbReference type="Pfam" id="PF00593">
    <property type="entry name" value="TonB_dep_Rec_b-barrel"/>
    <property type="match status" value="1"/>
</dbReference>
<evidence type="ECO:0000313" key="15">
    <source>
        <dbReference type="Proteomes" id="UP001139410"/>
    </source>
</evidence>
<proteinExistence type="inferred from homology"/>
<organism evidence="14 15">
    <name type="scientific">Sphingomonas cremea</name>
    <dbReference type="NCBI Taxonomy" id="2904799"/>
    <lineage>
        <taxon>Bacteria</taxon>
        <taxon>Pseudomonadati</taxon>
        <taxon>Pseudomonadota</taxon>
        <taxon>Alphaproteobacteria</taxon>
        <taxon>Sphingomonadales</taxon>
        <taxon>Sphingomonadaceae</taxon>
        <taxon>Sphingomonas</taxon>
    </lineage>
</organism>
<dbReference type="Proteomes" id="UP001139410">
    <property type="component" value="Unassembled WGS sequence"/>
</dbReference>
<keyword evidence="5" id="KW-0812">Transmembrane</keyword>
<dbReference type="Gene3D" id="2.40.170.20">
    <property type="entry name" value="TonB-dependent receptor, beta-barrel domain"/>
    <property type="match status" value="1"/>
</dbReference>
<keyword evidence="9 11" id="KW-0472">Membrane</keyword>
<comment type="caution">
    <text evidence="14">The sequence shown here is derived from an EMBL/GenBank/DDBJ whole genome shotgun (WGS) entry which is preliminary data.</text>
</comment>
<keyword evidence="10" id="KW-0998">Cell outer membrane</keyword>
<keyword evidence="7" id="KW-0406">Ion transport</keyword>
<evidence type="ECO:0000256" key="12">
    <source>
        <dbReference type="SAM" id="MobiDB-lite"/>
    </source>
</evidence>
<evidence type="ECO:0000256" key="7">
    <source>
        <dbReference type="ARBA" id="ARBA00023065"/>
    </source>
</evidence>
<dbReference type="Pfam" id="PF07715">
    <property type="entry name" value="Plug"/>
    <property type="match status" value="1"/>
</dbReference>
<dbReference type="PANTHER" id="PTHR32552:SF81">
    <property type="entry name" value="TONB-DEPENDENT OUTER MEMBRANE RECEPTOR"/>
    <property type="match status" value="1"/>
</dbReference>
<evidence type="ECO:0000256" key="4">
    <source>
        <dbReference type="ARBA" id="ARBA00022496"/>
    </source>
</evidence>
<keyword evidence="4" id="KW-0410">Iron transport</keyword>
<feature type="compositionally biased region" description="Pro residues" evidence="12">
    <location>
        <begin position="95"/>
        <end position="107"/>
    </location>
</feature>
<keyword evidence="3" id="KW-1134">Transmembrane beta strand</keyword>
<dbReference type="Gene3D" id="3.55.50.30">
    <property type="match status" value="1"/>
</dbReference>
<feature type="domain" description="Secretin/TonB short N-terminal" evidence="13">
    <location>
        <begin position="34"/>
        <end position="85"/>
    </location>
</feature>
<dbReference type="SMART" id="SM00965">
    <property type="entry name" value="STN"/>
    <property type="match status" value="1"/>
</dbReference>
<evidence type="ECO:0000256" key="10">
    <source>
        <dbReference type="ARBA" id="ARBA00023237"/>
    </source>
</evidence>
<dbReference type="InterPro" id="IPR000531">
    <property type="entry name" value="Beta-barrel_TonB"/>
</dbReference>
<evidence type="ECO:0000313" key="14">
    <source>
        <dbReference type="EMBL" id="MCF2515927.1"/>
    </source>
</evidence>
<comment type="similarity">
    <text evidence="11">Belongs to the TonB-dependent receptor family.</text>
</comment>
<dbReference type="AlphaFoldDB" id="A0A9X1QPQ5"/>
<protein>
    <submittedName>
        <fullName evidence="14">TonB-dependent receptor</fullName>
    </submittedName>
</protein>
<evidence type="ECO:0000256" key="2">
    <source>
        <dbReference type="ARBA" id="ARBA00022448"/>
    </source>
</evidence>
<reference evidence="14" key="1">
    <citation type="submission" date="2022-01" db="EMBL/GenBank/DDBJ databases">
        <authorList>
            <person name="Jo J.-H."/>
            <person name="Im W.-T."/>
        </authorList>
    </citation>
    <scope>NUCLEOTIDE SEQUENCE</scope>
    <source>
        <strain evidence="14">G124</strain>
    </source>
</reference>
<keyword evidence="15" id="KW-1185">Reference proteome</keyword>
<keyword evidence="8 11" id="KW-0798">TonB box</keyword>
<dbReference type="InterPro" id="IPR011662">
    <property type="entry name" value="Secretin/TonB_short_N"/>
</dbReference>
<evidence type="ECO:0000256" key="8">
    <source>
        <dbReference type="ARBA" id="ARBA00023077"/>
    </source>
</evidence>
<evidence type="ECO:0000256" key="5">
    <source>
        <dbReference type="ARBA" id="ARBA00022692"/>
    </source>
</evidence>
<dbReference type="InterPro" id="IPR012910">
    <property type="entry name" value="Plug_dom"/>
</dbReference>
<dbReference type="RefSeq" id="WP_235068633.1">
    <property type="nucleotide sequence ID" value="NZ_JAKFGM010000003.1"/>
</dbReference>